<comment type="subcellular location">
    <subcellularLocation>
        <location evidence="1">Cell membrane</location>
        <topology evidence="1">Multi-pass membrane protein</topology>
    </subcellularLocation>
</comment>
<dbReference type="AlphaFoldDB" id="A0A939B1J1"/>
<name>A0A939B1J1_9BACT</name>
<comment type="similarity">
    <text evidence="2 8">Belongs to the major facilitator superfamily. Sugar transporter (TC 2.A.1.1) family.</text>
</comment>
<dbReference type="CDD" id="cd17359">
    <property type="entry name" value="MFS_XylE_like"/>
    <property type="match status" value="1"/>
</dbReference>
<evidence type="ECO:0000256" key="3">
    <source>
        <dbReference type="ARBA" id="ARBA00022448"/>
    </source>
</evidence>
<feature type="transmembrane region" description="Helical" evidence="9">
    <location>
        <begin position="138"/>
        <end position="160"/>
    </location>
</feature>
<dbReference type="InterPro" id="IPR005829">
    <property type="entry name" value="Sugar_transporter_CS"/>
</dbReference>
<evidence type="ECO:0000313" key="11">
    <source>
        <dbReference type="EMBL" id="MBM6661148.1"/>
    </source>
</evidence>
<dbReference type="Proteomes" id="UP000764045">
    <property type="component" value="Unassembled WGS sequence"/>
</dbReference>
<feature type="transmembrane region" description="Helical" evidence="9">
    <location>
        <begin position="393"/>
        <end position="414"/>
    </location>
</feature>
<keyword evidence="12" id="KW-1185">Reference proteome</keyword>
<organism evidence="11 12">
    <name type="scientific">Marseilla massiliensis</name>
    <dbReference type="NCBI Taxonomy" id="1841864"/>
    <lineage>
        <taxon>Bacteria</taxon>
        <taxon>Pseudomonadati</taxon>
        <taxon>Bacteroidota</taxon>
        <taxon>Bacteroidia</taxon>
        <taxon>Bacteroidales</taxon>
        <taxon>Prevotellaceae</taxon>
        <taxon>Marseilla</taxon>
    </lineage>
</organism>
<evidence type="ECO:0000256" key="6">
    <source>
        <dbReference type="ARBA" id="ARBA00022989"/>
    </source>
</evidence>
<feature type="transmembrane region" description="Helical" evidence="9">
    <location>
        <begin position="185"/>
        <end position="204"/>
    </location>
</feature>
<dbReference type="PROSITE" id="PS50850">
    <property type="entry name" value="MFS"/>
    <property type="match status" value="1"/>
</dbReference>
<accession>A0A939B1J1</accession>
<dbReference type="RefSeq" id="WP_205108582.1">
    <property type="nucleotide sequence ID" value="NZ_JACJJL010000006.1"/>
</dbReference>
<feature type="transmembrane region" description="Helical" evidence="9">
    <location>
        <begin position="264"/>
        <end position="286"/>
    </location>
</feature>
<dbReference type="PRINTS" id="PR00171">
    <property type="entry name" value="SUGRTRNSPORT"/>
</dbReference>
<keyword evidence="7 9" id="KW-0472">Membrane</keyword>
<dbReference type="SUPFAM" id="SSF103473">
    <property type="entry name" value="MFS general substrate transporter"/>
    <property type="match status" value="1"/>
</dbReference>
<evidence type="ECO:0000313" key="12">
    <source>
        <dbReference type="Proteomes" id="UP000764045"/>
    </source>
</evidence>
<feature type="transmembrane region" description="Helical" evidence="9">
    <location>
        <begin position="301"/>
        <end position="323"/>
    </location>
</feature>
<dbReference type="PANTHER" id="PTHR48020:SF12">
    <property type="entry name" value="PROTON MYO-INOSITOL COTRANSPORTER"/>
    <property type="match status" value="1"/>
</dbReference>
<feature type="transmembrane region" description="Helical" evidence="9">
    <location>
        <begin position="426"/>
        <end position="444"/>
    </location>
</feature>
<evidence type="ECO:0000256" key="2">
    <source>
        <dbReference type="ARBA" id="ARBA00010992"/>
    </source>
</evidence>
<dbReference type="NCBIfam" id="TIGR00879">
    <property type="entry name" value="SP"/>
    <property type="match status" value="1"/>
</dbReference>
<feature type="transmembrane region" description="Helical" evidence="9">
    <location>
        <begin position="105"/>
        <end position="126"/>
    </location>
</feature>
<keyword evidence="5 9" id="KW-0812">Transmembrane</keyword>
<feature type="transmembrane region" description="Helical" evidence="9">
    <location>
        <begin position="330"/>
        <end position="353"/>
    </location>
</feature>
<evidence type="ECO:0000256" key="4">
    <source>
        <dbReference type="ARBA" id="ARBA00022475"/>
    </source>
</evidence>
<comment type="caution">
    <text evidence="11">The sequence shown here is derived from an EMBL/GenBank/DDBJ whole genome shotgun (WGS) entry which is preliminary data.</text>
</comment>
<evidence type="ECO:0000256" key="1">
    <source>
        <dbReference type="ARBA" id="ARBA00004651"/>
    </source>
</evidence>
<dbReference type="PROSITE" id="PS00217">
    <property type="entry name" value="SUGAR_TRANSPORT_2"/>
    <property type="match status" value="1"/>
</dbReference>
<feature type="transmembrane region" description="Helical" evidence="9">
    <location>
        <begin position="80"/>
        <end position="99"/>
    </location>
</feature>
<dbReference type="Pfam" id="PF00083">
    <property type="entry name" value="Sugar_tr"/>
    <property type="match status" value="1"/>
</dbReference>
<keyword evidence="3 8" id="KW-0813">Transport</keyword>
<feature type="transmembrane region" description="Helical" evidence="9">
    <location>
        <begin position="359"/>
        <end position="381"/>
    </location>
</feature>
<dbReference type="Gene3D" id="1.20.1250.20">
    <property type="entry name" value="MFS general substrate transporter like domains"/>
    <property type="match status" value="1"/>
</dbReference>
<dbReference type="GO" id="GO:0005886">
    <property type="term" value="C:plasma membrane"/>
    <property type="evidence" value="ECO:0007669"/>
    <property type="project" value="UniProtKB-SubCell"/>
</dbReference>
<feature type="domain" description="Major facilitator superfamily (MFS) profile" evidence="10">
    <location>
        <begin position="12"/>
        <end position="448"/>
    </location>
</feature>
<evidence type="ECO:0000256" key="9">
    <source>
        <dbReference type="SAM" id="Phobius"/>
    </source>
</evidence>
<evidence type="ECO:0000256" key="8">
    <source>
        <dbReference type="RuleBase" id="RU003346"/>
    </source>
</evidence>
<dbReference type="InterPro" id="IPR005828">
    <property type="entry name" value="MFS_sugar_transport-like"/>
</dbReference>
<keyword evidence="6 9" id="KW-1133">Transmembrane helix</keyword>
<proteinExistence type="inferred from homology"/>
<dbReference type="InterPro" id="IPR003663">
    <property type="entry name" value="Sugar/inositol_transpt"/>
</dbReference>
<dbReference type="EMBL" id="JACJJL010000006">
    <property type="protein sequence ID" value="MBM6661148.1"/>
    <property type="molecule type" value="Genomic_DNA"/>
</dbReference>
<protein>
    <submittedName>
        <fullName evidence="11">Sugar porter family MFS transporter</fullName>
    </submittedName>
</protein>
<dbReference type="PANTHER" id="PTHR48020">
    <property type="entry name" value="PROTON MYO-INOSITOL COTRANSPORTER"/>
    <property type="match status" value="1"/>
</dbReference>
<evidence type="ECO:0000259" key="10">
    <source>
        <dbReference type="PROSITE" id="PS50850"/>
    </source>
</evidence>
<gene>
    <name evidence="11" type="ORF">H6B30_05160</name>
</gene>
<feature type="transmembrane region" description="Helical" evidence="9">
    <location>
        <begin position="48"/>
        <end position="68"/>
    </location>
</feature>
<dbReference type="InterPro" id="IPR036259">
    <property type="entry name" value="MFS_trans_sf"/>
</dbReference>
<dbReference type="GO" id="GO:0022857">
    <property type="term" value="F:transmembrane transporter activity"/>
    <property type="evidence" value="ECO:0007669"/>
    <property type="project" value="InterPro"/>
</dbReference>
<keyword evidence="4" id="KW-1003">Cell membrane</keyword>
<dbReference type="InterPro" id="IPR050814">
    <property type="entry name" value="Myo-inositol_Transporter"/>
</dbReference>
<dbReference type="PROSITE" id="PS00216">
    <property type="entry name" value="SUGAR_TRANSPORT_1"/>
    <property type="match status" value="1"/>
</dbReference>
<evidence type="ECO:0000256" key="7">
    <source>
        <dbReference type="ARBA" id="ARBA00023136"/>
    </source>
</evidence>
<dbReference type="InterPro" id="IPR020846">
    <property type="entry name" value="MFS_dom"/>
</dbReference>
<dbReference type="InterPro" id="IPR047984">
    <property type="entry name" value="XylE-like"/>
</dbReference>
<evidence type="ECO:0000256" key="5">
    <source>
        <dbReference type="ARBA" id="ARBA00022692"/>
    </source>
</evidence>
<reference evidence="11 12" key="1">
    <citation type="journal article" date="2021" name="Sci. Rep.">
        <title>The distribution of antibiotic resistance genes in chicken gut microbiota commensals.</title>
        <authorList>
            <person name="Juricova H."/>
            <person name="Matiasovicova J."/>
            <person name="Kubasova T."/>
            <person name="Cejkova D."/>
            <person name="Rychlik I."/>
        </authorList>
    </citation>
    <scope>NUCLEOTIDE SEQUENCE [LARGE SCALE GENOMIC DNA]</scope>
    <source>
        <strain evidence="11 12">An819</strain>
    </source>
</reference>
<feature type="transmembrane region" description="Helical" evidence="9">
    <location>
        <begin position="7"/>
        <end position="28"/>
    </location>
</feature>
<sequence length="461" mass="49713">MDSYNKKFVYFICLVSALGGLLFGYDWVVIGGAKPFYELYFGIADSPSAQGLAMTIALVGCMIGAMLCGTLADRIGRRRLLVVSALIFLLSSVATGAFSDFHSFLVARFFGGIGIGVASGLSPMYIAEVAPTKVRGKLVSLNQMTIVLGILGAQITNWLIAEPIPGGSTAADIAASWNGQMAWRWMFWAAAVPSALFLVLAFFISESPRWLALKGNDAEALAILTHIGGSEYAGRELAAVKSANAADAQQGGLGMLFCRPFRRVLLLGVVIAVFQQWCGTNVIFNYAQEIFQSAGYEIGDVLFNIVVTGIANVVFTIVAIFTVDRLGRRALMLLGAGGLCAIYLILGVCYYFHVTGFFMIVLVVLAIACYAMTLGPCTWVLISELFPNKVRAVAVATCTFSLWVGSSTLTYTFPLLNTALGSYGTFWIYSAVCLFGLLFFVFRLPETKGKSLEELEKEMVG</sequence>